<evidence type="ECO:0000313" key="2">
    <source>
        <dbReference type="EMBL" id="NOU82265.1"/>
    </source>
</evidence>
<dbReference type="EMBL" id="WHOB01000069">
    <property type="protein sequence ID" value="NOU82265.1"/>
    <property type="molecule type" value="Genomic_DNA"/>
</dbReference>
<dbReference type="GO" id="GO:0016787">
    <property type="term" value="F:hydrolase activity"/>
    <property type="evidence" value="ECO:0007669"/>
    <property type="project" value="UniProtKB-KW"/>
</dbReference>
<gene>
    <name evidence="2" type="ORF">GC101_25695</name>
</gene>
<reference evidence="2 3" key="1">
    <citation type="submission" date="2019-10" db="EMBL/GenBank/DDBJ databases">
        <title>Description of Paenibacillus terricola sp. nov.</title>
        <authorList>
            <person name="Carlier A."/>
            <person name="Qi S."/>
        </authorList>
    </citation>
    <scope>NUCLEOTIDE SEQUENCE [LARGE SCALE GENOMIC DNA]</scope>
    <source>
        <strain evidence="2 3">LMG 31459</strain>
    </source>
</reference>
<name>A0ABX1YR98_9BACL</name>
<dbReference type="PANTHER" id="PTHR30383:SF5">
    <property type="entry name" value="SGNH HYDROLASE-TYPE ESTERASE DOMAIN-CONTAINING PROTEIN"/>
    <property type="match status" value="1"/>
</dbReference>
<dbReference type="InterPro" id="IPR051532">
    <property type="entry name" value="Ester_Hydrolysis_Enzymes"/>
</dbReference>
<dbReference type="Gene3D" id="3.40.50.1110">
    <property type="entry name" value="SGNH hydrolase"/>
    <property type="match status" value="1"/>
</dbReference>
<proteinExistence type="predicted"/>
<dbReference type="SUPFAM" id="SSF52266">
    <property type="entry name" value="SGNH hydrolase"/>
    <property type="match status" value="1"/>
</dbReference>
<dbReference type="Pfam" id="PF13472">
    <property type="entry name" value="Lipase_GDSL_2"/>
    <property type="match status" value="1"/>
</dbReference>
<keyword evidence="3" id="KW-1185">Reference proteome</keyword>
<sequence length="207" mass="22615">MFLRTSGRWAGKSWGTLGDSISAAGGYQPLVCAEVGFGTMANLAVSGCPMAAGGDRDYGATVHAGRSLTEIPDCVTILAGTNDFRLDKPLGSMEGRDIHTFYGAYATLIEDLLTRRPDARLNLWTPLQRDKDGWDTTVRNCAGFRLPDYAEAVRRIGAYYAVPVLDLYAESGITRLTLDYFTLDGLHPNEAGFQRIAELAIPFLERI</sequence>
<dbReference type="CDD" id="cd00229">
    <property type="entry name" value="SGNH_hydrolase"/>
    <property type="match status" value="1"/>
</dbReference>
<dbReference type="InterPro" id="IPR036514">
    <property type="entry name" value="SGNH_hydro_sf"/>
</dbReference>
<dbReference type="InterPro" id="IPR013830">
    <property type="entry name" value="SGNH_hydro"/>
</dbReference>
<protein>
    <submittedName>
        <fullName evidence="2">SGNH/GDSL hydrolase family protein</fullName>
    </submittedName>
</protein>
<keyword evidence="2" id="KW-0378">Hydrolase</keyword>
<evidence type="ECO:0000259" key="1">
    <source>
        <dbReference type="Pfam" id="PF13472"/>
    </source>
</evidence>
<accession>A0ABX1YR98</accession>
<evidence type="ECO:0000313" key="3">
    <source>
        <dbReference type="Proteomes" id="UP000596857"/>
    </source>
</evidence>
<feature type="domain" description="SGNH hydrolase-type esterase" evidence="1">
    <location>
        <begin position="17"/>
        <end position="194"/>
    </location>
</feature>
<organism evidence="2 3">
    <name type="scientific">Paenibacillus phytohabitans</name>
    <dbReference type="NCBI Taxonomy" id="2654978"/>
    <lineage>
        <taxon>Bacteria</taxon>
        <taxon>Bacillati</taxon>
        <taxon>Bacillota</taxon>
        <taxon>Bacilli</taxon>
        <taxon>Bacillales</taxon>
        <taxon>Paenibacillaceae</taxon>
        <taxon>Paenibacillus</taxon>
    </lineage>
</organism>
<comment type="caution">
    <text evidence="2">The sequence shown here is derived from an EMBL/GenBank/DDBJ whole genome shotgun (WGS) entry which is preliminary data.</text>
</comment>
<dbReference type="Proteomes" id="UP000596857">
    <property type="component" value="Unassembled WGS sequence"/>
</dbReference>
<dbReference type="PANTHER" id="PTHR30383">
    <property type="entry name" value="THIOESTERASE 1/PROTEASE 1/LYSOPHOSPHOLIPASE L1"/>
    <property type="match status" value="1"/>
</dbReference>